<dbReference type="Gene3D" id="3.30.70.100">
    <property type="match status" value="2"/>
</dbReference>
<sequence length="220" mass="24385">MKTSTSRFYTPIFKFIMSSTVVVELATFPATEAYKADPTVIHPALEIISKAKGARNIYHGLQYEDKATAYLVIIWDSLEDHHALLSDKDIYPKIMEGFATSIGGPHNLVHVAFKPLVAPIAHLTAPISEFAVQTLKEGKTNADLEGFVWNPAVTGDGSQVVVGKVVEKEDQYVLLKGWESYEAHQNARNGNDENVKKFITYLHTVVDTSVAHVPLKEYKA</sequence>
<accession>A0A8K0XKD5</accession>
<organism evidence="1 2">
    <name type="scientific">Cristinia sonorae</name>
    <dbReference type="NCBI Taxonomy" id="1940300"/>
    <lineage>
        <taxon>Eukaryota</taxon>
        <taxon>Fungi</taxon>
        <taxon>Dikarya</taxon>
        <taxon>Basidiomycota</taxon>
        <taxon>Agaricomycotina</taxon>
        <taxon>Agaricomycetes</taxon>
        <taxon>Agaricomycetidae</taxon>
        <taxon>Agaricales</taxon>
        <taxon>Pleurotineae</taxon>
        <taxon>Stephanosporaceae</taxon>
        <taxon>Cristinia</taxon>
    </lineage>
</organism>
<dbReference type="Proteomes" id="UP000813824">
    <property type="component" value="Unassembled WGS sequence"/>
</dbReference>
<dbReference type="AlphaFoldDB" id="A0A8K0XKD5"/>
<reference evidence="1" key="1">
    <citation type="journal article" date="2021" name="New Phytol.">
        <title>Evolutionary innovations through gain and loss of genes in the ectomycorrhizal Boletales.</title>
        <authorList>
            <person name="Wu G."/>
            <person name="Miyauchi S."/>
            <person name="Morin E."/>
            <person name="Kuo A."/>
            <person name="Drula E."/>
            <person name="Varga T."/>
            <person name="Kohler A."/>
            <person name="Feng B."/>
            <person name="Cao Y."/>
            <person name="Lipzen A."/>
            <person name="Daum C."/>
            <person name="Hundley H."/>
            <person name="Pangilinan J."/>
            <person name="Johnson J."/>
            <person name="Barry K."/>
            <person name="LaButti K."/>
            <person name="Ng V."/>
            <person name="Ahrendt S."/>
            <person name="Min B."/>
            <person name="Choi I.G."/>
            <person name="Park H."/>
            <person name="Plett J.M."/>
            <person name="Magnuson J."/>
            <person name="Spatafora J.W."/>
            <person name="Nagy L.G."/>
            <person name="Henrissat B."/>
            <person name="Grigoriev I.V."/>
            <person name="Yang Z.L."/>
            <person name="Xu J."/>
            <person name="Martin F.M."/>
        </authorList>
    </citation>
    <scope>NUCLEOTIDE SEQUENCE</scope>
    <source>
        <strain evidence="1">KKN 215</strain>
    </source>
</reference>
<evidence type="ECO:0008006" key="3">
    <source>
        <dbReference type="Google" id="ProtNLM"/>
    </source>
</evidence>
<protein>
    <recommendedName>
        <fullName evidence="3">ABM domain-containing protein</fullName>
    </recommendedName>
</protein>
<dbReference type="OrthoDB" id="3830579at2759"/>
<proteinExistence type="predicted"/>
<evidence type="ECO:0000313" key="2">
    <source>
        <dbReference type="Proteomes" id="UP000813824"/>
    </source>
</evidence>
<keyword evidence="2" id="KW-1185">Reference proteome</keyword>
<dbReference type="EMBL" id="JAEVFJ010000062">
    <property type="protein sequence ID" value="KAH8077741.1"/>
    <property type="molecule type" value="Genomic_DNA"/>
</dbReference>
<gene>
    <name evidence="1" type="ORF">BXZ70DRAFT_694967</name>
</gene>
<name>A0A8K0XKD5_9AGAR</name>
<evidence type="ECO:0000313" key="1">
    <source>
        <dbReference type="EMBL" id="KAH8077741.1"/>
    </source>
</evidence>
<comment type="caution">
    <text evidence="1">The sequence shown here is derived from an EMBL/GenBank/DDBJ whole genome shotgun (WGS) entry which is preliminary data.</text>
</comment>